<protein>
    <submittedName>
        <fullName evidence="1">Uncharacterized protein</fullName>
    </submittedName>
</protein>
<reference evidence="1 2" key="1">
    <citation type="submission" date="2013-09" db="EMBL/GenBank/DDBJ databases">
        <title>Genome sequencing of Phaeobacter antarcticus sp. nov. SM1211.</title>
        <authorList>
            <person name="Zhang X.-Y."/>
            <person name="Liu C."/>
            <person name="Chen X.-L."/>
            <person name="Xie B.-B."/>
            <person name="Qin Q.-L."/>
            <person name="Rong J.-C."/>
            <person name="Zhang Y.-Z."/>
        </authorList>
    </citation>
    <scope>NUCLEOTIDE SEQUENCE [LARGE SCALE GENOMIC DNA]</scope>
    <source>
        <strain evidence="1 2">SM1211</strain>
    </source>
</reference>
<organism evidence="1 2">
    <name type="scientific">Puniceibacterium antarcticum</name>
    <dbReference type="NCBI Taxonomy" id="1206336"/>
    <lineage>
        <taxon>Bacteria</taxon>
        <taxon>Pseudomonadati</taxon>
        <taxon>Pseudomonadota</taxon>
        <taxon>Alphaproteobacteria</taxon>
        <taxon>Rhodobacterales</taxon>
        <taxon>Paracoccaceae</taxon>
        <taxon>Puniceibacterium</taxon>
    </lineage>
</organism>
<proteinExistence type="predicted"/>
<comment type="caution">
    <text evidence="1">The sequence shown here is derived from an EMBL/GenBank/DDBJ whole genome shotgun (WGS) entry which is preliminary data.</text>
</comment>
<dbReference type="AlphaFoldDB" id="A0A2G8RH84"/>
<accession>A0A2G8RH84</accession>
<sequence length="197" mass="22088">MAFPAKVFYSVLEVSVRWGCSQTEVVNYAISDEIDLVAGFARVRLDGECAAGLLSVSGSEVRPLFRPFGKGAKKIYVTQARRTGEEHWREITEPVGGVRLAAADVMITAREIDRFEEAHCIGRTRNVGPGAPTKYDWDGFYVALMKRVYTGGFPVRQRDLVIEMQEWFIANSAEGEAPDESTIRRRIQSVWKELNPA</sequence>
<name>A0A2G8RH84_9RHOB</name>
<gene>
    <name evidence="1" type="ORF">P775_08010</name>
</gene>
<evidence type="ECO:0000313" key="1">
    <source>
        <dbReference type="EMBL" id="PIL20761.1"/>
    </source>
</evidence>
<keyword evidence="2" id="KW-1185">Reference proteome</keyword>
<dbReference type="EMBL" id="AWWI01000059">
    <property type="protein sequence ID" value="PIL20761.1"/>
    <property type="molecule type" value="Genomic_DNA"/>
</dbReference>
<evidence type="ECO:0000313" key="2">
    <source>
        <dbReference type="Proteomes" id="UP000231259"/>
    </source>
</evidence>
<dbReference type="Proteomes" id="UP000231259">
    <property type="component" value="Unassembled WGS sequence"/>
</dbReference>